<dbReference type="RefSeq" id="WP_266241757.1">
    <property type="nucleotide sequence ID" value="NZ_JAMXWF010000048.1"/>
</dbReference>
<dbReference type="EMBL" id="JAMXWF010000048">
    <property type="protein sequence ID" value="MDQ6412822.1"/>
    <property type="molecule type" value="Genomic_DNA"/>
</dbReference>
<comment type="caution">
    <text evidence="2">The sequence shown here is derived from an EMBL/GenBank/DDBJ whole genome shotgun (WGS) entry which is preliminary data.</text>
</comment>
<evidence type="ECO:0000313" key="4">
    <source>
        <dbReference type="Proteomes" id="UP001242288"/>
    </source>
</evidence>
<dbReference type="Proteomes" id="UP001209412">
    <property type="component" value="Unassembled WGS sequence"/>
</dbReference>
<organism evidence="2 4">
    <name type="scientific">Paraburkholderia madseniana</name>
    <dbReference type="NCBI Taxonomy" id="2599607"/>
    <lineage>
        <taxon>Bacteria</taxon>
        <taxon>Pseudomonadati</taxon>
        <taxon>Pseudomonadota</taxon>
        <taxon>Betaproteobacteria</taxon>
        <taxon>Burkholderiales</taxon>
        <taxon>Burkholderiaceae</taxon>
        <taxon>Paraburkholderia</taxon>
    </lineage>
</organism>
<evidence type="ECO:0000313" key="2">
    <source>
        <dbReference type="EMBL" id="MDQ6412822.1"/>
    </source>
</evidence>
<sequence length="116" mass="13168">MFLPIDIESVNAPDQLPPGEYDATCLVWSSPNGHDRMMEFRYTRVGKEHHQACDLLFIDSAGNVRLCDFIRMPDDAWRDSFGARADQLVSLLPDDVSTYRLVDEQDLGCLYLQEGA</sequence>
<dbReference type="Proteomes" id="UP001242288">
    <property type="component" value="Unassembled WGS sequence"/>
</dbReference>
<gene>
    <name evidence="2" type="ORF">NIE36_37495</name>
    <name evidence="1" type="ORF">OSB80_37585</name>
</gene>
<keyword evidence="3" id="KW-1185">Reference proteome</keyword>
<dbReference type="EMBL" id="JAPKHW010000048">
    <property type="protein sequence ID" value="MCX4151008.1"/>
    <property type="molecule type" value="Genomic_DNA"/>
</dbReference>
<reference evidence="2" key="1">
    <citation type="submission" date="2022-06" db="EMBL/GenBank/DDBJ databases">
        <title>PHB producers.</title>
        <authorList>
            <person name="Besaury L."/>
        </authorList>
    </citation>
    <scope>NUCLEOTIDE SEQUENCE</scope>
    <source>
        <strain evidence="2 3">SEWS6</strain>
    </source>
</reference>
<evidence type="ECO:0000313" key="3">
    <source>
        <dbReference type="Proteomes" id="UP001209412"/>
    </source>
</evidence>
<name>A0AAP5F0V9_9BURK</name>
<dbReference type="AlphaFoldDB" id="A0AAP5F0V9"/>
<evidence type="ECO:0000313" key="1">
    <source>
        <dbReference type="EMBL" id="MCX4151008.1"/>
    </source>
</evidence>
<protein>
    <submittedName>
        <fullName evidence="2">Uncharacterized protein</fullName>
    </submittedName>
</protein>
<proteinExistence type="predicted"/>
<accession>A0AAP5F0V9</accession>